<comment type="caution">
    <text evidence="2">The sequence shown here is derived from an EMBL/GenBank/DDBJ whole genome shotgun (WGS) entry which is preliminary data.</text>
</comment>
<dbReference type="EMBL" id="JADYXP020000015">
    <property type="protein sequence ID" value="KAL0109368.1"/>
    <property type="molecule type" value="Genomic_DNA"/>
</dbReference>
<feature type="compositionally biased region" description="Pro residues" evidence="1">
    <location>
        <begin position="73"/>
        <end position="88"/>
    </location>
</feature>
<proteinExistence type="predicted"/>
<reference evidence="2 3" key="1">
    <citation type="submission" date="2023-03" db="EMBL/GenBank/DDBJ databases">
        <title>High recombination rates correlate with genetic variation in Cardiocondyla obscurior ants.</title>
        <authorList>
            <person name="Errbii M."/>
        </authorList>
    </citation>
    <scope>NUCLEOTIDE SEQUENCE [LARGE SCALE GENOMIC DNA]</scope>
    <source>
        <strain evidence="2">Alpha-2009</strain>
        <tissue evidence="2">Whole body</tissue>
    </source>
</reference>
<accession>A0AAW2F1F8</accession>
<evidence type="ECO:0000313" key="3">
    <source>
        <dbReference type="Proteomes" id="UP001430953"/>
    </source>
</evidence>
<protein>
    <submittedName>
        <fullName evidence="2">Uncharacterized protein</fullName>
    </submittedName>
</protein>
<evidence type="ECO:0000256" key="1">
    <source>
        <dbReference type="SAM" id="MobiDB-lite"/>
    </source>
</evidence>
<gene>
    <name evidence="2" type="ORF">PUN28_014443</name>
</gene>
<evidence type="ECO:0000313" key="2">
    <source>
        <dbReference type="EMBL" id="KAL0109368.1"/>
    </source>
</evidence>
<sequence length="100" mass="11418">MSSSSLATIDCRRLKGRRGRLAAAPSFRSGLIMYPLRDPRGQEMRLSPSSSIRLGCAYIRRKIRSRSRERHPPFPPPPPRYTRNPPPSLRATSSWETQLD</sequence>
<dbReference type="Proteomes" id="UP001430953">
    <property type="component" value="Unassembled WGS sequence"/>
</dbReference>
<keyword evidence="3" id="KW-1185">Reference proteome</keyword>
<name>A0AAW2F1F8_9HYME</name>
<dbReference type="AlphaFoldDB" id="A0AAW2F1F8"/>
<organism evidence="2 3">
    <name type="scientific">Cardiocondyla obscurior</name>
    <dbReference type="NCBI Taxonomy" id="286306"/>
    <lineage>
        <taxon>Eukaryota</taxon>
        <taxon>Metazoa</taxon>
        <taxon>Ecdysozoa</taxon>
        <taxon>Arthropoda</taxon>
        <taxon>Hexapoda</taxon>
        <taxon>Insecta</taxon>
        <taxon>Pterygota</taxon>
        <taxon>Neoptera</taxon>
        <taxon>Endopterygota</taxon>
        <taxon>Hymenoptera</taxon>
        <taxon>Apocrita</taxon>
        <taxon>Aculeata</taxon>
        <taxon>Formicoidea</taxon>
        <taxon>Formicidae</taxon>
        <taxon>Myrmicinae</taxon>
        <taxon>Cardiocondyla</taxon>
    </lineage>
</organism>
<feature type="region of interest" description="Disordered" evidence="1">
    <location>
        <begin position="62"/>
        <end position="100"/>
    </location>
</feature>
<feature type="compositionally biased region" description="Polar residues" evidence="1">
    <location>
        <begin position="90"/>
        <end position="100"/>
    </location>
</feature>